<keyword evidence="9" id="KW-0614">Plasmid</keyword>
<protein>
    <recommendedName>
        <fullName evidence="1">DNA (cytosine-5-)-methyltransferase</fullName>
        <ecNumber evidence="1">2.1.1.37</ecNumber>
    </recommendedName>
</protein>
<evidence type="ECO:0000256" key="3">
    <source>
        <dbReference type="ARBA" id="ARBA00022679"/>
    </source>
</evidence>
<dbReference type="EMBL" id="MG869626">
    <property type="protein sequence ID" value="AWD72374.1"/>
    <property type="molecule type" value="Genomic_DNA"/>
</dbReference>
<evidence type="ECO:0000256" key="2">
    <source>
        <dbReference type="ARBA" id="ARBA00022603"/>
    </source>
</evidence>
<evidence type="ECO:0000256" key="8">
    <source>
        <dbReference type="RuleBase" id="RU000416"/>
    </source>
</evidence>
<keyword evidence="3 7" id="KW-0808">Transferase</keyword>
<comment type="catalytic activity">
    <reaction evidence="6">
        <text>a 2'-deoxycytidine in DNA + S-adenosyl-L-methionine = a 5-methyl-2'-deoxycytidine in DNA + S-adenosyl-L-homocysteine + H(+)</text>
        <dbReference type="Rhea" id="RHEA:13681"/>
        <dbReference type="Rhea" id="RHEA-COMP:11369"/>
        <dbReference type="Rhea" id="RHEA-COMP:11370"/>
        <dbReference type="ChEBI" id="CHEBI:15378"/>
        <dbReference type="ChEBI" id="CHEBI:57856"/>
        <dbReference type="ChEBI" id="CHEBI:59789"/>
        <dbReference type="ChEBI" id="CHEBI:85452"/>
        <dbReference type="ChEBI" id="CHEBI:85454"/>
        <dbReference type="EC" id="2.1.1.37"/>
    </reaction>
</comment>
<dbReference type="Pfam" id="PF00145">
    <property type="entry name" value="DNA_methylase"/>
    <property type="match status" value="1"/>
</dbReference>
<dbReference type="EC" id="2.1.1.37" evidence="1"/>
<dbReference type="NCBIfam" id="TIGR00675">
    <property type="entry name" value="dcm"/>
    <property type="match status" value="1"/>
</dbReference>
<feature type="active site" evidence="7">
    <location>
        <position position="74"/>
    </location>
</feature>
<evidence type="ECO:0000256" key="6">
    <source>
        <dbReference type="ARBA" id="ARBA00047422"/>
    </source>
</evidence>
<proteinExistence type="inferred from homology"/>
<name>A0A2S1FIN0_9BURK</name>
<evidence type="ECO:0000256" key="7">
    <source>
        <dbReference type="PROSITE-ProRule" id="PRU01016"/>
    </source>
</evidence>
<accession>A0A2S1FIN0</accession>
<dbReference type="InterPro" id="IPR050750">
    <property type="entry name" value="C5-MTase"/>
</dbReference>
<evidence type="ECO:0000256" key="4">
    <source>
        <dbReference type="ARBA" id="ARBA00022691"/>
    </source>
</evidence>
<dbReference type="Gene3D" id="3.90.120.10">
    <property type="entry name" value="DNA Methylase, subunit A, domain 2"/>
    <property type="match status" value="1"/>
</dbReference>
<dbReference type="PRINTS" id="PR00105">
    <property type="entry name" value="C5METTRFRASE"/>
</dbReference>
<reference evidence="9" key="1">
    <citation type="submission" date="2018-01" db="EMBL/GenBank/DDBJ databases">
        <title>Plasmids of psychrophilic Polaromonas spp. isolated from Arctic and Antarctic glaciers.</title>
        <authorList>
            <person name="Dziewit L."/>
            <person name="Ciok A."/>
        </authorList>
    </citation>
    <scope>NUCLEOTIDE SEQUENCE</scope>
    <source>
        <plasmid evidence="9">pW5NP1</plasmid>
    </source>
</reference>
<keyword evidence="4 7" id="KW-0949">S-adenosyl-L-methionine</keyword>
<evidence type="ECO:0000313" key="9">
    <source>
        <dbReference type="EMBL" id="AWD72374.1"/>
    </source>
</evidence>
<organism evidence="9">
    <name type="scientific">Polaromonas sp. W5N</name>
    <dbReference type="NCBI Taxonomy" id="1840315"/>
    <lineage>
        <taxon>Bacteria</taxon>
        <taxon>Pseudomonadati</taxon>
        <taxon>Pseudomonadota</taxon>
        <taxon>Betaproteobacteria</taxon>
        <taxon>Burkholderiales</taxon>
        <taxon>Comamonadaceae</taxon>
        <taxon>Polaromonas</taxon>
    </lineage>
</organism>
<dbReference type="GO" id="GO:0032259">
    <property type="term" value="P:methylation"/>
    <property type="evidence" value="ECO:0007669"/>
    <property type="project" value="UniProtKB-KW"/>
</dbReference>
<dbReference type="InterPro" id="IPR029063">
    <property type="entry name" value="SAM-dependent_MTases_sf"/>
</dbReference>
<evidence type="ECO:0000256" key="5">
    <source>
        <dbReference type="ARBA" id="ARBA00022747"/>
    </source>
</evidence>
<dbReference type="AlphaFoldDB" id="A0A2S1FIN0"/>
<comment type="similarity">
    <text evidence="7 8">Belongs to the class I-like SAM-binding methyltransferase superfamily. C5-methyltransferase family.</text>
</comment>
<geneLocation type="plasmid" evidence="9">
    <name>pW5NP1</name>
</geneLocation>
<dbReference type="InterPro" id="IPR001525">
    <property type="entry name" value="C5_MeTfrase"/>
</dbReference>
<dbReference type="GO" id="GO:0003886">
    <property type="term" value="F:DNA (cytosine-5-)-methyltransferase activity"/>
    <property type="evidence" value="ECO:0007669"/>
    <property type="project" value="UniProtKB-EC"/>
</dbReference>
<dbReference type="Gene3D" id="3.40.50.150">
    <property type="entry name" value="Vaccinia Virus protein VP39"/>
    <property type="match status" value="1"/>
</dbReference>
<gene>
    <name evidence="9" type="ORF">pW5NP1_p005</name>
</gene>
<evidence type="ECO:0000256" key="1">
    <source>
        <dbReference type="ARBA" id="ARBA00011975"/>
    </source>
</evidence>
<dbReference type="PROSITE" id="PS51679">
    <property type="entry name" value="SAM_MT_C5"/>
    <property type="match status" value="1"/>
</dbReference>
<dbReference type="GO" id="GO:0009307">
    <property type="term" value="P:DNA restriction-modification system"/>
    <property type="evidence" value="ECO:0007669"/>
    <property type="project" value="UniProtKB-KW"/>
</dbReference>
<keyword evidence="2 7" id="KW-0489">Methyltransferase</keyword>
<dbReference type="PANTHER" id="PTHR46098:SF1">
    <property type="entry name" value="TRNA (CYTOSINE(38)-C(5))-METHYLTRANSFERASE"/>
    <property type="match status" value="1"/>
</dbReference>
<dbReference type="SUPFAM" id="SSF53335">
    <property type="entry name" value="S-adenosyl-L-methionine-dependent methyltransferases"/>
    <property type="match status" value="1"/>
</dbReference>
<dbReference type="PANTHER" id="PTHR46098">
    <property type="entry name" value="TRNA (CYTOSINE(38)-C(5))-METHYLTRANSFERASE"/>
    <property type="match status" value="1"/>
</dbReference>
<keyword evidence="5" id="KW-0680">Restriction system</keyword>
<sequence length="379" mass="42046">MKKTFYEFFAGGGMAHAGLGRGWECLFANDFSEKKAESYAANWGDRSLLIGDIALVQTDKLPGQADLAWASFPCQDLSLAGNGAGLDGKRSGIFWPFMDLMAELNKQGRKPRMIALENVYGAITSHDGKDFEALIEAVALQGYRVGAMVIDAVHFLPQSRPRLFIVAVDCGLQIPDECLSEVPNPAWHPAAIIKGYNQLEIKFKDQWIWWNLPMPKRRLKTLDDIVEINPQGVEWHTDVETANLLSMMAPVNRQKVMRAQESGRLHVGTIYRRTRNGVQRAEVRFDGVSGCLRTPSGGSSRQTIIIVDGSLIRSRLLSPREAARLMGLKDSYVLPMRYNDAYHLAGDGVAVPVVSHLTKYIFDLVADRNSAVLPFAKVA</sequence>